<dbReference type="PANTHER" id="PTHR24289">
    <property type="entry name" value="STEROID 17-ALPHA-HYDROXYLASE/17,20 LYASE"/>
    <property type="match status" value="1"/>
</dbReference>
<dbReference type="Pfam" id="PF00067">
    <property type="entry name" value="p450"/>
    <property type="match status" value="1"/>
</dbReference>
<reference evidence="7" key="2">
    <citation type="submission" date="2020-05" db="UniProtKB">
        <authorList>
            <consortium name="EnsemblMetazoa"/>
        </authorList>
    </citation>
    <scope>IDENTIFICATION</scope>
    <source>
        <strain evidence="7">wikel</strain>
    </source>
</reference>
<organism evidence="7 8">
    <name type="scientific">Ixodes scapularis</name>
    <name type="common">Black-legged tick</name>
    <name type="synonym">Deer tick</name>
    <dbReference type="NCBI Taxonomy" id="6945"/>
    <lineage>
        <taxon>Eukaryota</taxon>
        <taxon>Metazoa</taxon>
        <taxon>Ecdysozoa</taxon>
        <taxon>Arthropoda</taxon>
        <taxon>Chelicerata</taxon>
        <taxon>Arachnida</taxon>
        <taxon>Acari</taxon>
        <taxon>Parasitiformes</taxon>
        <taxon>Ixodida</taxon>
        <taxon>Ixodoidea</taxon>
        <taxon>Ixodidae</taxon>
        <taxon>Ixodinae</taxon>
        <taxon>Ixodes</taxon>
    </lineage>
</organism>
<dbReference type="SUPFAM" id="SSF48264">
    <property type="entry name" value="Cytochrome P450"/>
    <property type="match status" value="1"/>
</dbReference>
<dbReference type="Proteomes" id="UP000001555">
    <property type="component" value="Unassembled WGS sequence"/>
</dbReference>
<proteinExistence type="inferred from homology"/>
<evidence type="ECO:0000256" key="6">
    <source>
        <dbReference type="ARBA" id="ARBA00023033"/>
    </source>
</evidence>
<evidence type="ECO:0000256" key="1">
    <source>
        <dbReference type="ARBA" id="ARBA00010617"/>
    </source>
</evidence>
<dbReference type="VEuPathDB" id="VectorBase:ISCW022073"/>
<dbReference type="EnsemblMetazoa" id="ISCW022073-RA">
    <property type="protein sequence ID" value="ISCW022073-PA"/>
    <property type="gene ID" value="ISCW022073"/>
</dbReference>
<evidence type="ECO:0000256" key="2">
    <source>
        <dbReference type="ARBA" id="ARBA00022617"/>
    </source>
</evidence>
<dbReference type="GO" id="GO:0020037">
    <property type="term" value="F:heme binding"/>
    <property type="evidence" value="ECO:0007669"/>
    <property type="project" value="InterPro"/>
</dbReference>
<protein>
    <submittedName>
        <fullName evidence="7">Uncharacterized protein</fullName>
    </submittedName>
</protein>
<dbReference type="GO" id="GO:0016705">
    <property type="term" value="F:oxidoreductase activity, acting on paired donors, with incorporation or reduction of molecular oxygen"/>
    <property type="evidence" value="ECO:0007669"/>
    <property type="project" value="InterPro"/>
</dbReference>
<name>A0A1S4M0S5_IXOSC</name>
<dbReference type="InParanoid" id="A0A1S4M0S5"/>
<keyword evidence="2" id="KW-0349">Heme</keyword>
<dbReference type="EMBL" id="ABJB010600884">
    <property type="status" value="NOT_ANNOTATED_CDS"/>
    <property type="molecule type" value="Genomic_DNA"/>
</dbReference>
<reference evidence="8" key="1">
    <citation type="submission" date="2008-03" db="EMBL/GenBank/DDBJ databases">
        <title>Annotation of Ixodes scapularis.</title>
        <authorList>
            <consortium name="Ixodes scapularis Genome Project Consortium"/>
            <person name="Caler E."/>
            <person name="Hannick L.I."/>
            <person name="Bidwell S."/>
            <person name="Joardar V."/>
            <person name="Thiagarajan M."/>
            <person name="Amedeo P."/>
            <person name="Galinsky K.J."/>
            <person name="Schobel S."/>
            <person name="Inman J."/>
            <person name="Hostetler J."/>
            <person name="Miller J."/>
            <person name="Hammond M."/>
            <person name="Megy K."/>
            <person name="Lawson D."/>
            <person name="Kodira C."/>
            <person name="Sutton G."/>
            <person name="Meyer J."/>
            <person name="Hill C.A."/>
            <person name="Birren B."/>
            <person name="Nene V."/>
            <person name="Collins F."/>
            <person name="Alarcon-Chaidez F."/>
            <person name="Wikel S."/>
            <person name="Strausberg R."/>
        </authorList>
    </citation>
    <scope>NUCLEOTIDE SEQUENCE [LARGE SCALE GENOMIC DNA]</scope>
    <source>
        <strain evidence="8">Wikel</strain>
    </source>
</reference>
<evidence type="ECO:0000313" key="7">
    <source>
        <dbReference type="EnsemblMetazoa" id="ISCW022073-PA"/>
    </source>
</evidence>
<dbReference type="InterPro" id="IPR002401">
    <property type="entry name" value="Cyt_P450_E_grp-I"/>
</dbReference>
<dbReference type="AlphaFoldDB" id="A0A1S4M0S5"/>
<evidence type="ECO:0000313" key="8">
    <source>
        <dbReference type="Proteomes" id="UP000001555"/>
    </source>
</evidence>
<dbReference type="InterPro" id="IPR001128">
    <property type="entry name" value="Cyt_P450"/>
</dbReference>
<dbReference type="VEuPathDB" id="VectorBase:ISCI022073"/>
<evidence type="ECO:0000256" key="4">
    <source>
        <dbReference type="ARBA" id="ARBA00023002"/>
    </source>
</evidence>
<keyword evidence="6" id="KW-0503">Monooxygenase</keyword>
<dbReference type="GO" id="GO:0005506">
    <property type="term" value="F:iron ion binding"/>
    <property type="evidence" value="ECO:0007669"/>
    <property type="project" value="InterPro"/>
</dbReference>
<keyword evidence="5" id="KW-0408">Iron</keyword>
<dbReference type="Gene3D" id="1.10.630.10">
    <property type="entry name" value="Cytochrome P450"/>
    <property type="match status" value="1"/>
</dbReference>
<comment type="similarity">
    <text evidence="1">Belongs to the cytochrome P450 family.</text>
</comment>
<sequence length="152" mass="17474">FENEGPELARIRRINESVTELAPNGLPSDIVPWLGILLRNREKKIESLYTEFFELIEALYKKAVHCHVPGSIQNFTHSMLAAREEALLQKKCDSQYLTEANMVQILLDVFGASTDTTIGELRWLCLTMTRKPEIQAKIQREIQDYLGKLRTI</sequence>
<evidence type="ECO:0000256" key="5">
    <source>
        <dbReference type="ARBA" id="ARBA00023004"/>
    </source>
</evidence>
<keyword evidence="8" id="KW-1185">Reference proteome</keyword>
<accession>A0A1S4M0S5</accession>
<dbReference type="PRINTS" id="PR00463">
    <property type="entry name" value="EP450I"/>
</dbReference>
<dbReference type="PANTHER" id="PTHR24289:SF20">
    <property type="entry name" value="STEROID 17-ALPHA-HYDROXYLASE_17,20 LYASE"/>
    <property type="match status" value="1"/>
</dbReference>
<keyword evidence="4" id="KW-0560">Oxidoreductase</keyword>
<keyword evidence="3" id="KW-0479">Metal-binding</keyword>
<evidence type="ECO:0000256" key="3">
    <source>
        <dbReference type="ARBA" id="ARBA00022723"/>
    </source>
</evidence>
<dbReference type="GO" id="GO:0004497">
    <property type="term" value="F:monooxygenase activity"/>
    <property type="evidence" value="ECO:0007669"/>
    <property type="project" value="UniProtKB-KW"/>
</dbReference>
<dbReference type="InterPro" id="IPR036396">
    <property type="entry name" value="Cyt_P450_sf"/>
</dbReference>